<dbReference type="SUPFAM" id="SSF52266">
    <property type="entry name" value="SGNH hydrolase"/>
    <property type="match status" value="1"/>
</dbReference>
<name>A0A9N9YI23_9HYPO</name>
<dbReference type="GO" id="GO:0004622">
    <property type="term" value="F:phosphatidylcholine lysophospholipase activity"/>
    <property type="evidence" value="ECO:0007669"/>
    <property type="project" value="TreeGrafter"/>
</dbReference>
<dbReference type="AlphaFoldDB" id="A0A9N9YI23"/>
<keyword evidence="3" id="KW-1185">Reference proteome</keyword>
<dbReference type="InterPro" id="IPR051532">
    <property type="entry name" value="Ester_Hydrolysis_Enzymes"/>
</dbReference>
<organism evidence="2 3">
    <name type="scientific">Clonostachys rhizophaga</name>
    <dbReference type="NCBI Taxonomy" id="160324"/>
    <lineage>
        <taxon>Eukaryota</taxon>
        <taxon>Fungi</taxon>
        <taxon>Dikarya</taxon>
        <taxon>Ascomycota</taxon>
        <taxon>Pezizomycotina</taxon>
        <taxon>Sordariomycetes</taxon>
        <taxon>Hypocreomycetidae</taxon>
        <taxon>Hypocreales</taxon>
        <taxon>Bionectriaceae</taxon>
        <taxon>Clonostachys</taxon>
    </lineage>
</organism>
<evidence type="ECO:0000313" key="2">
    <source>
        <dbReference type="EMBL" id="CAH0024548.1"/>
    </source>
</evidence>
<feature type="domain" description="SGNH hydrolase-type esterase" evidence="1">
    <location>
        <begin position="69"/>
        <end position="248"/>
    </location>
</feature>
<protein>
    <recommendedName>
        <fullName evidence="1">SGNH hydrolase-type esterase domain-containing protein</fullName>
    </recommendedName>
</protein>
<dbReference type="Proteomes" id="UP000696573">
    <property type="component" value="Unassembled WGS sequence"/>
</dbReference>
<dbReference type="Pfam" id="PF13472">
    <property type="entry name" value="Lipase_GDSL_2"/>
    <property type="match status" value="1"/>
</dbReference>
<dbReference type="CDD" id="cd01833">
    <property type="entry name" value="XynB_like"/>
    <property type="match status" value="1"/>
</dbReference>
<dbReference type="Gene3D" id="3.40.50.1110">
    <property type="entry name" value="SGNH hydrolase"/>
    <property type="match status" value="1"/>
</dbReference>
<dbReference type="PANTHER" id="PTHR30383:SF31">
    <property type="entry name" value="SGNH HYDROLASE-TYPE ESTERASE DOMAIN-CONTAINING PROTEIN-RELATED"/>
    <property type="match status" value="1"/>
</dbReference>
<evidence type="ECO:0000259" key="1">
    <source>
        <dbReference type="Pfam" id="PF13472"/>
    </source>
</evidence>
<dbReference type="InterPro" id="IPR036514">
    <property type="entry name" value="SGNH_hydro_sf"/>
</dbReference>
<evidence type="ECO:0000313" key="3">
    <source>
        <dbReference type="Proteomes" id="UP000696573"/>
    </source>
</evidence>
<comment type="caution">
    <text evidence="2">The sequence shown here is derived from an EMBL/GenBank/DDBJ whole genome shotgun (WGS) entry which is preliminary data.</text>
</comment>
<proteinExistence type="predicted"/>
<reference evidence="2" key="1">
    <citation type="submission" date="2021-10" db="EMBL/GenBank/DDBJ databases">
        <authorList>
            <person name="Piombo E."/>
        </authorList>
    </citation>
    <scope>NUCLEOTIDE SEQUENCE</scope>
</reference>
<dbReference type="EMBL" id="CABFNQ020000698">
    <property type="protein sequence ID" value="CAH0024548.1"/>
    <property type="molecule type" value="Genomic_DNA"/>
</dbReference>
<dbReference type="PANTHER" id="PTHR30383">
    <property type="entry name" value="THIOESTERASE 1/PROTEASE 1/LYSOPHOSPHOLIPASE L1"/>
    <property type="match status" value="1"/>
</dbReference>
<dbReference type="InterPro" id="IPR013830">
    <property type="entry name" value="SGNH_hydro"/>
</dbReference>
<accession>A0A9N9YI23</accession>
<dbReference type="OrthoDB" id="6123at2759"/>
<sequence length="268" mass="29204">MIQHGIRPFSPLLRQSLAPGERPCALKAITFTVAGFGRAIHSSSCSSQSPHHDHLVQPTSKTSLRLMPLGGSVTYGVGSSSGNGYREFLRAMLVAHGYDPAIVGSRKSGSMGNNENEGWRGYRLDQIDKKVRSSVGRLAPNVFAINAGSNDCIQDFKLDEFGERMSDIVHFLWQTDPSSTVVLSTLLVNADDKVNSRVLRVNEQIRDFVAQETSRNSRIVLADMHGAEGPQVGDLVDGTHPGDTGYQIMAGIWFDAIQKARGNGFFTK</sequence>
<gene>
    <name evidence="2" type="ORF">CRHIZ90672A_00016817</name>
</gene>